<gene>
    <name evidence="2" type="ORF">CDV28_10391</name>
</gene>
<organism evidence="2 3">
    <name type="scientific">Candidatus Electronema aureum</name>
    <dbReference type="NCBI Taxonomy" id="2005002"/>
    <lineage>
        <taxon>Bacteria</taxon>
        <taxon>Pseudomonadati</taxon>
        <taxon>Thermodesulfobacteriota</taxon>
        <taxon>Desulfobulbia</taxon>
        <taxon>Desulfobulbales</taxon>
        <taxon>Desulfobulbaceae</taxon>
        <taxon>Candidatus Electronema</taxon>
    </lineage>
</organism>
<dbReference type="Gene3D" id="1.10.3210.50">
    <property type="match status" value="1"/>
</dbReference>
<dbReference type="InterPro" id="IPR006674">
    <property type="entry name" value="HD_domain"/>
</dbReference>
<dbReference type="Proteomes" id="UP000316238">
    <property type="component" value="Unassembled WGS sequence"/>
</dbReference>
<evidence type="ECO:0000259" key="1">
    <source>
        <dbReference type="PROSITE" id="PS51831"/>
    </source>
</evidence>
<dbReference type="NCBIfam" id="TIGR00277">
    <property type="entry name" value="HDIG"/>
    <property type="match status" value="1"/>
</dbReference>
<dbReference type="SMART" id="SM00471">
    <property type="entry name" value="HDc"/>
    <property type="match status" value="1"/>
</dbReference>
<dbReference type="PANTHER" id="PTHR33594:SF1">
    <property type="entry name" value="HD_PDEASE DOMAIN-CONTAINING PROTEIN"/>
    <property type="match status" value="1"/>
</dbReference>
<dbReference type="InterPro" id="IPR006675">
    <property type="entry name" value="HDIG_dom"/>
</dbReference>
<dbReference type="InterPro" id="IPR003607">
    <property type="entry name" value="HD/PDEase_dom"/>
</dbReference>
<dbReference type="EMBL" id="NQJD01000003">
    <property type="protein sequence ID" value="TAA75852.1"/>
    <property type="molecule type" value="Genomic_DNA"/>
</dbReference>
<feature type="domain" description="HD" evidence="1">
    <location>
        <begin position="32"/>
        <end position="137"/>
    </location>
</feature>
<keyword evidence="3" id="KW-1185">Reference proteome</keyword>
<dbReference type="PROSITE" id="PS51831">
    <property type="entry name" value="HD"/>
    <property type="match status" value="1"/>
</dbReference>
<proteinExistence type="predicted"/>
<sequence length="229" mass="25206">MKNETVEIPPELLAALRQISAQYCTEAGGSHGPDHTERVLQNALAIGRSVGARLDILIPAALLHDIGRSEESRSQGALCHADLGADMAEPILRELGYSEEDQVAICHCIRAHRFRGSTEPETIEANIIFDADKLDSIGAIGIGRAFLFAGQIGARLHNAELDHTRTKAYSGEDTAYREFQVKMSKVRGQMLTAVGRQVARKRHEFMETFFAELNLEIYGSFLQVEAEGD</sequence>
<dbReference type="Pfam" id="PF01966">
    <property type="entry name" value="HD"/>
    <property type="match status" value="1"/>
</dbReference>
<reference evidence="2" key="1">
    <citation type="submission" date="2017-07" db="EMBL/GenBank/DDBJ databases">
        <title>The cable genome - Insights into the physiology and evolution of filamentous bacteria capable of sulfide oxidation via long distance electron transfer.</title>
        <authorList>
            <person name="Thorup C."/>
            <person name="Bjerg J.T."/>
            <person name="Schreiber L."/>
            <person name="Nielsen L.P."/>
            <person name="Kjeldsen K.U."/>
            <person name="Boesen T."/>
            <person name="Boggild A."/>
            <person name="Meysman F."/>
            <person name="Geelhoed J."/>
            <person name="Schramm A."/>
        </authorList>
    </citation>
    <scope>NUCLEOTIDE SEQUENCE [LARGE SCALE GENOMIC DNA]</scope>
    <source>
        <strain evidence="2">GS</strain>
    </source>
</reference>
<protein>
    <recommendedName>
        <fullName evidence="1">HD domain-containing protein</fullName>
    </recommendedName>
</protein>
<comment type="caution">
    <text evidence="2">The sequence shown here is derived from an EMBL/GenBank/DDBJ whole genome shotgun (WGS) entry which is preliminary data.</text>
</comment>
<name>A0A521G4A8_9BACT</name>
<accession>A0A521G4A8</accession>
<dbReference type="SUPFAM" id="SSF109604">
    <property type="entry name" value="HD-domain/PDEase-like"/>
    <property type="match status" value="1"/>
</dbReference>
<evidence type="ECO:0000313" key="2">
    <source>
        <dbReference type="EMBL" id="TAA75852.1"/>
    </source>
</evidence>
<dbReference type="PANTHER" id="PTHR33594">
    <property type="entry name" value="SUPERFAMILY HYDROLASE, PUTATIVE (AFU_ORTHOLOGUE AFUA_1G03035)-RELATED"/>
    <property type="match status" value="1"/>
</dbReference>
<dbReference type="AlphaFoldDB" id="A0A521G4A8"/>
<evidence type="ECO:0000313" key="3">
    <source>
        <dbReference type="Proteomes" id="UP000316238"/>
    </source>
</evidence>
<dbReference type="CDD" id="cd00077">
    <property type="entry name" value="HDc"/>
    <property type="match status" value="1"/>
</dbReference>